<evidence type="ECO:0000259" key="2">
    <source>
        <dbReference type="Pfam" id="PF07510"/>
    </source>
</evidence>
<evidence type="ECO:0000259" key="1">
    <source>
        <dbReference type="Pfam" id="PF03235"/>
    </source>
</evidence>
<gene>
    <name evidence="3" type="ORF">SAMN04487924_110170</name>
</gene>
<dbReference type="InterPro" id="IPR004919">
    <property type="entry name" value="GmrSD_N"/>
</dbReference>
<dbReference type="EMBL" id="FNRP01000010">
    <property type="protein sequence ID" value="SEA67501.1"/>
    <property type="molecule type" value="Genomic_DNA"/>
</dbReference>
<feature type="domain" description="GmrSD restriction endonucleases N-terminal" evidence="1">
    <location>
        <begin position="11"/>
        <end position="238"/>
    </location>
</feature>
<evidence type="ECO:0000313" key="4">
    <source>
        <dbReference type="Proteomes" id="UP000183040"/>
    </source>
</evidence>
<proteinExistence type="predicted"/>
<protein>
    <recommendedName>
        <fullName evidence="5">DUF262 domain-containing protein</fullName>
    </recommendedName>
</protein>
<accession>A0A1H4D4H6</accession>
<dbReference type="PANTHER" id="PTHR35149">
    <property type="entry name" value="SLL5132 PROTEIN"/>
    <property type="match status" value="1"/>
</dbReference>
<dbReference type="RefSeq" id="WP_074706300.1">
    <property type="nucleotide sequence ID" value="NZ_FNRP01000010.1"/>
</dbReference>
<organism evidence="3 4">
    <name type="scientific">Bacteroides xylanisolvens</name>
    <dbReference type="NCBI Taxonomy" id="371601"/>
    <lineage>
        <taxon>Bacteria</taxon>
        <taxon>Pseudomonadati</taxon>
        <taxon>Bacteroidota</taxon>
        <taxon>Bacteroidia</taxon>
        <taxon>Bacteroidales</taxon>
        <taxon>Bacteroidaceae</taxon>
        <taxon>Bacteroides</taxon>
    </lineage>
</organism>
<dbReference type="PANTHER" id="PTHR35149:SF2">
    <property type="entry name" value="DUF262 DOMAIN-CONTAINING PROTEIN"/>
    <property type="match status" value="1"/>
</dbReference>
<dbReference type="Pfam" id="PF07510">
    <property type="entry name" value="GmrSD_C"/>
    <property type="match status" value="1"/>
</dbReference>
<evidence type="ECO:0000313" key="3">
    <source>
        <dbReference type="EMBL" id="SEA67501.1"/>
    </source>
</evidence>
<evidence type="ECO:0008006" key="5">
    <source>
        <dbReference type="Google" id="ProtNLM"/>
    </source>
</evidence>
<dbReference type="InterPro" id="IPR011089">
    <property type="entry name" value="GmrSD_C"/>
</dbReference>
<feature type="domain" description="GmrSD restriction endonucleases C-terminal" evidence="2">
    <location>
        <begin position="433"/>
        <end position="565"/>
    </location>
</feature>
<dbReference type="Pfam" id="PF03235">
    <property type="entry name" value="GmrSD_N"/>
    <property type="match status" value="1"/>
</dbReference>
<dbReference type="Proteomes" id="UP000183040">
    <property type="component" value="Unassembled WGS sequence"/>
</dbReference>
<reference evidence="3 4" key="1">
    <citation type="submission" date="2016-10" db="EMBL/GenBank/DDBJ databases">
        <authorList>
            <person name="de Groot N.N."/>
        </authorList>
    </citation>
    <scope>NUCLEOTIDE SEQUENCE [LARGE SCALE GENOMIC DNA]</scope>
    <source>
        <strain evidence="3 4">NLAE-zl-G339</strain>
    </source>
</reference>
<name>A0A1H4D4H6_9BACE</name>
<dbReference type="AlphaFoldDB" id="A0A1H4D4H6"/>
<sequence length="579" mass="68405">MSKLNVDQKSVKDLFQNNKADFLIPDYQRPYAWEDKECQTLWDDIFAFAFPDDDYEKFDGSKDEYFLGPIVTFRNDNGKLEVIDGQQRLTTLMLLLRAFYSMFDNMKDANSVKTRENIAKCIWKTDEFGSPDMNILKIDSQVATDKDKDEFLSILKSGMVTSEQKSKYADNYRFFQKEIDKFLKQYPSYFPYLPIRILNNCILLPIEAESQDTALRIFSTLNDRGKPLSDADIFKAQFYKFYSKLGKKDEFITQWKELEELAEKIFHPIYGTPMDELFSRYMYYERALKEIKSSTTEALRKFYERDGYKLLQSTATFENLKLLASFWNDVSNQNKERFSDKVLRRLFVLNYAPNSMWTYFTSVYFMHYKDEDGSLDDDKFYAFLCKTTAFVWAYALTNPGLNSLRTPIFAEMVNIIKGKDVAFADYKFDIQQFKNIFNNYKFFNGRPLTKSMITWWAYNSDDQELMSLETVIEIEHIYARNRFEKEHSLTSKEIVESLGNKAILEKRINIRASDYRFEDKKKYYNGYETPRGPKAGTKIRELTNLAASNTDFKESDIEDRYNSILNSFVDYLKSNELIK</sequence>